<dbReference type="CDD" id="cd00814">
    <property type="entry name" value="MetRS_core"/>
    <property type="match status" value="1"/>
</dbReference>
<evidence type="ECO:0000256" key="1">
    <source>
        <dbReference type="ARBA" id="ARBA00012838"/>
    </source>
</evidence>
<dbReference type="InterPro" id="IPR009080">
    <property type="entry name" value="tRNAsynth_Ia_anticodon-bd"/>
</dbReference>
<gene>
    <name evidence="10" type="ORF">ANDGO_05701</name>
</gene>
<dbReference type="InterPro" id="IPR014758">
    <property type="entry name" value="Met-tRNA_synth"/>
</dbReference>
<dbReference type="Pfam" id="PF09334">
    <property type="entry name" value="tRNA-synt_1g"/>
    <property type="match status" value="1"/>
</dbReference>
<dbReference type="InterPro" id="IPR041872">
    <property type="entry name" value="Anticodon_Met"/>
</dbReference>
<evidence type="ECO:0000313" key="10">
    <source>
        <dbReference type="EMBL" id="KAF0852691.1"/>
    </source>
</evidence>
<comment type="similarity">
    <text evidence="7">Belongs to the class-I aminoacyl-tRNA synthetase family.</text>
</comment>
<evidence type="ECO:0000256" key="7">
    <source>
        <dbReference type="RuleBase" id="RU363039"/>
    </source>
</evidence>
<evidence type="ECO:0000259" key="8">
    <source>
        <dbReference type="Pfam" id="PF09334"/>
    </source>
</evidence>
<comment type="caution">
    <text evidence="10">The sequence shown here is derived from an EMBL/GenBank/DDBJ whole genome shotgun (WGS) entry which is preliminary data.</text>
</comment>
<dbReference type="PANTHER" id="PTHR43326:SF1">
    <property type="entry name" value="METHIONINE--TRNA LIGASE, MITOCHONDRIAL"/>
    <property type="match status" value="1"/>
</dbReference>
<name>A0A8K0F0W7_ANDGO</name>
<evidence type="ECO:0000256" key="3">
    <source>
        <dbReference type="ARBA" id="ARBA00022741"/>
    </source>
</evidence>
<dbReference type="AlphaFoldDB" id="A0A8K0F0W7"/>
<dbReference type="SUPFAM" id="SSF52374">
    <property type="entry name" value="Nucleotidylyl transferase"/>
    <property type="match status" value="1"/>
</dbReference>
<dbReference type="PRINTS" id="PR01041">
    <property type="entry name" value="TRNASYNTHMET"/>
</dbReference>
<dbReference type="Gene3D" id="2.170.220.10">
    <property type="match status" value="1"/>
</dbReference>
<dbReference type="NCBIfam" id="TIGR00398">
    <property type="entry name" value="metG"/>
    <property type="match status" value="1"/>
</dbReference>
<organism evidence="10 11">
    <name type="scientific">Andalucia godoyi</name>
    <name type="common">Flagellate</name>
    <dbReference type="NCBI Taxonomy" id="505711"/>
    <lineage>
        <taxon>Eukaryota</taxon>
        <taxon>Discoba</taxon>
        <taxon>Jakobida</taxon>
        <taxon>Andalucina</taxon>
        <taxon>Andaluciidae</taxon>
        <taxon>Andalucia</taxon>
    </lineage>
</organism>
<dbReference type="InterPro" id="IPR014729">
    <property type="entry name" value="Rossmann-like_a/b/a_fold"/>
</dbReference>
<dbReference type="SUPFAM" id="SSF47323">
    <property type="entry name" value="Anticodon-binding domain of a subclass of class I aminoacyl-tRNA synthetases"/>
    <property type="match status" value="1"/>
</dbReference>
<dbReference type="Proteomes" id="UP000799049">
    <property type="component" value="Unassembled WGS sequence"/>
</dbReference>
<keyword evidence="4 7" id="KW-0067">ATP-binding</keyword>
<reference evidence="10" key="1">
    <citation type="submission" date="2019-09" db="EMBL/GenBank/DDBJ databases">
        <title>The Mitochondrial Proteome of the Jakobid, Andalucia godoyi, a Protist With the Most Gene-Rich and Bacteria-Like Mitochondrial Genome.</title>
        <authorList>
            <person name="Gray M.W."/>
            <person name="Burger G."/>
            <person name="Derelle R."/>
            <person name="Klimes V."/>
            <person name="Leger M."/>
            <person name="Sarrasin M."/>
            <person name="Vlcek C."/>
            <person name="Roger A.J."/>
            <person name="Elias M."/>
            <person name="Lang B.F."/>
        </authorList>
    </citation>
    <scope>NUCLEOTIDE SEQUENCE</scope>
    <source>
        <strain evidence="10">And28</strain>
    </source>
</reference>
<keyword evidence="11" id="KW-1185">Reference proteome</keyword>
<feature type="domain" description="Methionyl/Leucyl tRNA synthetase" evidence="8">
    <location>
        <begin position="4"/>
        <end position="375"/>
    </location>
</feature>
<evidence type="ECO:0000256" key="5">
    <source>
        <dbReference type="ARBA" id="ARBA00022917"/>
    </source>
</evidence>
<dbReference type="GO" id="GO:0005524">
    <property type="term" value="F:ATP binding"/>
    <property type="evidence" value="ECO:0007669"/>
    <property type="project" value="UniProtKB-KW"/>
</dbReference>
<evidence type="ECO:0000256" key="2">
    <source>
        <dbReference type="ARBA" id="ARBA00022598"/>
    </source>
</evidence>
<keyword evidence="5 7" id="KW-0648">Protein biosynthesis</keyword>
<evidence type="ECO:0000259" key="9">
    <source>
        <dbReference type="Pfam" id="PF19303"/>
    </source>
</evidence>
<dbReference type="InterPro" id="IPR023457">
    <property type="entry name" value="Met-tRNA_synth_2"/>
</dbReference>
<keyword evidence="6 7" id="KW-0030">Aminoacyl-tRNA synthetase</keyword>
<accession>A0A8K0F0W7</accession>
<proteinExistence type="inferred from homology"/>
<dbReference type="InterPro" id="IPR015413">
    <property type="entry name" value="Methionyl/Leucyl_tRNA_Synth"/>
</dbReference>
<dbReference type="PANTHER" id="PTHR43326">
    <property type="entry name" value="METHIONYL-TRNA SYNTHETASE"/>
    <property type="match status" value="1"/>
</dbReference>
<feature type="domain" description="Methionyl-tRNA synthetase anticodon-binding" evidence="9">
    <location>
        <begin position="401"/>
        <end position="505"/>
    </location>
</feature>
<keyword evidence="2 7" id="KW-0436">Ligase</keyword>
<dbReference type="GO" id="GO:0006431">
    <property type="term" value="P:methionyl-tRNA aminoacylation"/>
    <property type="evidence" value="ECO:0007669"/>
    <property type="project" value="InterPro"/>
</dbReference>
<dbReference type="Gene3D" id="3.40.50.620">
    <property type="entry name" value="HUPs"/>
    <property type="match status" value="1"/>
</dbReference>
<evidence type="ECO:0000256" key="6">
    <source>
        <dbReference type="ARBA" id="ARBA00023146"/>
    </source>
</evidence>
<dbReference type="GO" id="GO:0004825">
    <property type="term" value="F:methionine-tRNA ligase activity"/>
    <property type="evidence" value="ECO:0007669"/>
    <property type="project" value="UniProtKB-EC"/>
</dbReference>
<sequence>MNRVFVTTPIFYVNGAPHLGHAYSLVLADVIARWHRLNGARVLLATGTDEHGKKVHEAAQSANMTTMEFCTHNSNCFRSLALQLDCSQDDFIRTTESRHVESVHRLWDILQSKGYLYRGSYSGWYSVSDEEFLKEEDTIVLEDGSRCSKLSGRPVELISELNWMFKLSAFRDEIKSIINSGKMQIVPASRKNEVLAYLDSDIGDLSVSRPVARVPWGIPVPSRSFDIKSADLSDDDRQVIYVWLDALANYLTVAGYPSPRFVDSWPPTHQVIGKDILKFHAVYWPAFLLAADLPFPKKIVCHAHWVVDGKKMSKSLGNVVEPCKYVDSIGMDRFRYFMMKESSLSQDSNFLRDLVFQKCNVDLADTLGNLLSRTLALLAKTDREALAKQFFKLANPFVSQSAQETEIFSRINNLRETVHVYYDDGEISKVIEHILELLRLGNSYFSAARPWDTVKPGGDFALFSRTLLVSLEVLRASMIALSPIIPISAEKGISALAAKDLSSAQHVRFGLPFSFSIDNSLNRILSMNVTQPLFARLKSTDVCA</sequence>
<protein>
    <recommendedName>
        <fullName evidence="1">methionine--tRNA ligase</fullName>
        <ecNumber evidence="1">6.1.1.10</ecNumber>
    </recommendedName>
</protein>
<evidence type="ECO:0000313" key="11">
    <source>
        <dbReference type="Proteomes" id="UP000799049"/>
    </source>
</evidence>
<evidence type="ECO:0000256" key="4">
    <source>
        <dbReference type="ARBA" id="ARBA00022840"/>
    </source>
</evidence>
<dbReference type="EMBL" id="VRVR01000021">
    <property type="protein sequence ID" value="KAF0852691.1"/>
    <property type="molecule type" value="Genomic_DNA"/>
</dbReference>
<dbReference type="InterPro" id="IPR033911">
    <property type="entry name" value="MetRS_core"/>
</dbReference>
<keyword evidence="3 7" id="KW-0547">Nucleotide-binding</keyword>
<dbReference type="Gene3D" id="1.10.730.10">
    <property type="entry name" value="Isoleucyl-tRNA Synthetase, Domain 1"/>
    <property type="match status" value="1"/>
</dbReference>
<dbReference type="EC" id="6.1.1.10" evidence="1"/>
<dbReference type="Pfam" id="PF19303">
    <property type="entry name" value="Anticodon_3"/>
    <property type="match status" value="1"/>
</dbReference>
<dbReference type="OrthoDB" id="24670at2759"/>